<name>A0A371P7L1_9BACL</name>
<sequence>MRHIVTVWGAHFSSEDELAAFVETLYDEDGDALLSDFEDSIGSDGIDEDFMEIHHLNDEEEQLAFIQYLKSEYVPDDSFVNGLPATINESIKPYNSIILVSGSDSPYGSINEELFQFDKADVESDSPVVLLTSVEYEGR</sequence>
<comment type="caution">
    <text evidence="1">The sequence shown here is derived from an EMBL/GenBank/DDBJ whole genome shotgun (WGS) entry which is preliminary data.</text>
</comment>
<evidence type="ECO:0008006" key="3">
    <source>
        <dbReference type="Google" id="ProtNLM"/>
    </source>
</evidence>
<dbReference type="Pfam" id="PF14112">
    <property type="entry name" value="DUF4284"/>
    <property type="match status" value="1"/>
</dbReference>
<evidence type="ECO:0000313" key="1">
    <source>
        <dbReference type="EMBL" id="REK71933.1"/>
    </source>
</evidence>
<organism evidence="1 2">
    <name type="scientific">Paenibacillus paeoniae</name>
    <dbReference type="NCBI Taxonomy" id="2292705"/>
    <lineage>
        <taxon>Bacteria</taxon>
        <taxon>Bacillati</taxon>
        <taxon>Bacillota</taxon>
        <taxon>Bacilli</taxon>
        <taxon>Bacillales</taxon>
        <taxon>Paenibacillaceae</taxon>
        <taxon>Paenibacillus</taxon>
    </lineage>
</organism>
<dbReference type="OrthoDB" id="2222217at2"/>
<dbReference type="EMBL" id="QUBQ01000004">
    <property type="protein sequence ID" value="REK71933.1"/>
    <property type="molecule type" value="Genomic_DNA"/>
</dbReference>
<gene>
    <name evidence="1" type="ORF">DX130_19725</name>
</gene>
<keyword evidence="2" id="KW-1185">Reference proteome</keyword>
<evidence type="ECO:0000313" key="2">
    <source>
        <dbReference type="Proteomes" id="UP000261905"/>
    </source>
</evidence>
<proteinExistence type="predicted"/>
<reference evidence="1 2" key="1">
    <citation type="submission" date="2018-08" db="EMBL/GenBank/DDBJ databases">
        <title>Paenibacillus sp. M4BSY-1, whole genome shotgun sequence.</title>
        <authorList>
            <person name="Tuo L."/>
        </authorList>
    </citation>
    <scope>NUCLEOTIDE SEQUENCE [LARGE SCALE GENOMIC DNA]</scope>
    <source>
        <strain evidence="1 2">M4BSY-1</strain>
    </source>
</reference>
<accession>A0A371P7L1</accession>
<dbReference type="RefSeq" id="WP_116048279.1">
    <property type="nucleotide sequence ID" value="NZ_QUBQ01000004.1"/>
</dbReference>
<dbReference type="Proteomes" id="UP000261905">
    <property type="component" value="Unassembled WGS sequence"/>
</dbReference>
<dbReference type="AlphaFoldDB" id="A0A371P7L1"/>
<dbReference type="InterPro" id="IPR025560">
    <property type="entry name" value="Imm22"/>
</dbReference>
<protein>
    <recommendedName>
        <fullName evidence="3">Immunity protein 22</fullName>
    </recommendedName>
</protein>